<evidence type="ECO:0000313" key="4">
    <source>
        <dbReference type="Proteomes" id="UP000265200"/>
    </source>
</evidence>
<dbReference type="CDD" id="cd00063">
    <property type="entry name" value="FN3"/>
    <property type="match status" value="2"/>
</dbReference>
<name>A0A3P9ISW2_ORYLA</name>
<dbReference type="InterPro" id="IPR013783">
    <property type="entry name" value="Ig-like_fold"/>
</dbReference>
<proteinExistence type="predicted"/>
<dbReference type="InterPro" id="IPR003961">
    <property type="entry name" value="FN3_dom"/>
</dbReference>
<evidence type="ECO:0000256" key="1">
    <source>
        <dbReference type="ARBA" id="ARBA00022737"/>
    </source>
</evidence>
<dbReference type="Gene3D" id="2.60.40.10">
    <property type="entry name" value="Immunoglobulins"/>
    <property type="match status" value="3"/>
</dbReference>
<reference key="1">
    <citation type="journal article" date="2007" name="Nature">
        <title>The medaka draft genome and insights into vertebrate genome evolution.</title>
        <authorList>
            <person name="Kasahara M."/>
            <person name="Naruse K."/>
            <person name="Sasaki S."/>
            <person name="Nakatani Y."/>
            <person name="Qu W."/>
            <person name="Ahsan B."/>
            <person name="Yamada T."/>
            <person name="Nagayasu Y."/>
            <person name="Doi K."/>
            <person name="Kasai Y."/>
            <person name="Jindo T."/>
            <person name="Kobayashi D."/>
            <person name="Shimada A."/>
            <person name="Toyoda A."/>
            <person name="Kuroki Y."/>
            <person name="Fujiyama A."/>
            <person name="Sasaki T."/>
            <person name="Shimizu A."/>
            <person name="Asakawa S."/>
            <person name="Shimizu N."/>
            <person name="Hashimoto S."/>
            <person name="Yang J."/>
            <person name="Lee Y."/>
            <person name="Matsushima K."/>
            <person name="Sugano S."/>
            <person name="Sakaizumi M."/>
            <person name="Narita T."/>
            <person name="Ohishi K."/>
            <person name="Haga S."/>
            <person name="Ohta F."/>
            <person name="Nomoto H."/>
            <person name="Nogata K."/>
            <person name="Morishita T."/>
            <person name="Endo T."/>
            <person name="Shin-I T."/>
            <person name="Takeda H."/>
            <person name="Morishita S."/>
            <person name="Kohara Y."/>
        </authorList>
    </citation>
    <scope>NUCLEOTIDE SEQUENCE [LARGE SCALE GENOMIC DNA]</scope>
    <source>
        <strain>Hd-rR</strain>
    </source>
</reference>
<dbReference type="AlphaFoldDB" id="A0A3P9ISW2"/>
<dbReference type="InterPro" id="IPR050991">
    <property type="entry name" value="ECM_Regulatory_Proteins"/>
</dbReference>
<dbReference type="Ensembl" id="ENSORLT00015011732.1">
    <property type="protein sequence ID" value="ENSORLP00015022953.1"/>
    <property type="gene ID" value="ENSORLG00015000057.1"/>
</dbReference>
<reference evidence="3 4" key="2">
    <citation type="submission" date="2017-04" db="EMBL/GenBank/DDBJ databases">
        <title>CpG methylation of centromeres and impact of large insertions on vertebrate speciation.</title>
        <authorList>
            <person name="Ichikawa K."/>
            <person name="Yoshimura J."/>
            <person name="Morishita S."/>
        </authorList>
    </citation>
    <scope>NUCLEOTIDE SEQUENCE</scope>
    <source>
        <strain evidence="3 4">HSOK</strain>
    </source>
</reference>
<organism evidence="3 4">
    <name type="scientific">Oryzias latipes</name>
    <name type="common">Japanese rice fish</name>
    <name type="synonym">Japanese killifish</name>
    <dbReference type="NCBI Taxonomy" id="8090"/>
    <lineage>
        <taxon>Eukaryota</taxon>
        <taxon>Metazoa</taxon>
        <taxon>Chordata</taxon>
        <taxon>Craniata</taxon>
        <taxon>Vertebrata</taxon>
        <taxon>Euteleostomi</taxon>
        <taxon>Actinopterygii</taxon>
        <taxon>Neopterygii</taxon>
        <taxon>Teleostei</taxon>
        <taxon>Neoteleostei</taxon>
        <taxon>Acanthomorphata</taxon>
        <taxon>Ovalentaria</taxon>
        <taxon>Atherinomorphae</taxon>
        <taxon>Beloniformes</taxon>
        <taxon>Adrianichthyidae</taxon>
        <taxon>Oryziinae</taxon>
        <taxon>Oryzias</taxon>
    </lineage>
</organism>
<keyword evidence="1" id="KW-0677">Repeat</keyword>
<sequence>MSKLCQLLITHPSHLLQETVSASQRTFAARELRSGTDYLVTVIAQYPNSVGESTSAKQRTRSLPSVFNFRLIQADFFSLSVGWDQPSSPVQGYRLTYGPRGQAPSPWLILSVCQIVSCLSPALLHVVHLGFKKHYIIQEMNRILRLVAVEQLSVETMSEGSVRVRWRGVSGARQYRLVWGPFKEQVTGKVTNLRVTNANSRRIRIVWSGVSEATGYRVTWRQNNSKCTFSYFFLLFFHFIFTCGVYNVRLCFSDGEQTRLLGAEASAFTIDGLQPDEAVVIGVAAIVDQRVGEAVTLSARTNPSNGGVSGLRVTEISSQSMRVSWSRSSRATGYKIRWRRDGGVETSHTVNADISSYVIDGLEPNSAYSVQVSTLSGSREGSPSFVNVRTGTSDVVTDITQESVQLRWILLPDATGYILRLSVTLSALTNSYVVNGLRLGRRYRFTIQPTFASEVGTETYVDERTGNISLI</sequence>
<accession>A0A3P9ISW2</accession>
<dbReference type="SMART" id="SM00060">
    <property type="entry name" value="FN3"/>
    <property type="match status" value="3"/>
</dbReference>
<dbReference type="InterPro" id="IPR036116">
    <property type="entry name" value="FN3_sf"/>
</dbReference>
<evidence type="ECO:0000259" key="2">
    <source>
        <dbReference type="PROSITE" id="PS50853"/>
    </source>
</evidence>
<dbReference type="Proteomes" id="UP000265200">
    <property type="component" value="Chromosome 5"/>
</dbReference>
<protein>
    <recommendedName>
        <fullName evidence="2">Fibronectin type-III domain-containing protein</fullName>
    </recommendedName>
</protein>
<dbReference type="PANTHER" id="PTHR46708">
    <property type="entry name" value="TENASCIN"/>
    <property type="match status" value="1"/>
</dbReference>
<reference evidence="3" key="3">
    <citation type="submission" date="2025-08" db="UniProtKB">
        <authorList>
            <consortium name="Ensembl"/>
        </authorList>
    </citation>
    <scope>IDENTIFICATION</scope>
    <source>
        <strain evidence="3">HSOK</strain>
    </source>
</reference>
<dbReference type="PANTHER" id="PTHR46708:SF7">
    <property type="entry name" value="FIBRONECTIN TYPE-III DOMAIN-CONTAINING PROTEIN"/>
    <property type="match status" value="1"/>
</dbReference>
<feature type="domain" description="Fibronectin type-III" evidence="2">
    <location>
        <begin position="307"/>
        <end position="395"/>
    </location>
</feature>
<dbReference type="Pfam" id="PF00041">
    <property type="entry name" value="fn3"/>
    <property type="match status" value="1"/>
</dbReference>
<dbReference type="FunFam" id="2.60.40.10:FF:000307">
    <property type="entry name" value="collagen alpha-1(VII) chain isoform X1"/>
    <property type="match status" value="1"/>
</dbReference>
<reference evidence="3" key="4">
    <citation type="submission" date="2025-09" db="UniProtKB">
        <authorList>
            <consortium name="Ensembl"/>
        </authorList>
    </citation>
    <scope>IDENTIFICATION</scope>
    <source>
        <strain evidence="3">HSOK</strain>
    </source>
</reference>
<dbReference type="PROSITE" id="PS50853">
    <property type="entry name" value="FN3"/>
    <property type="match status" value="1"/>
</dbReference>
<evidence type="ECO:0000313" key="3">
    <source>
        <dbReference type="Ensembl" id="ENSORLP00015022953.1"/>
    </source>
</evidence>
<dbReference type="SUPFAM" id="SSF49265">
    <property type="entry name" value="Fibronectin type III"/>
    <property type="match status" value="3"/>
</dbReference>